<dbReference type="InterPro" id="IPR015890">
    <property type="entry name" value="Chorismate_C"/>
</dbReference>
<comment type="pathway">
    <text evidence="2 15">Amino-acid biosynthesis; L-tryptophan biosynthesis; L-tryptophan from chorismate: step 1/5.</text>
</comment>
<evidence type="ECO:0000256" key="13">
    <source>
        <dbReference type="ARBA" id="ARBA00025634"/>
    </source>
</evidence>
<dbReference type="SUPFAM" id="SSF56322">
    <property type="entry name" value="ADC synthase"/>
    <property type="match status" value="1"/>
</dbReference>
<keyword evidence="10 15" id="KW-0460">Magnesium</keyword>
<evidence type="ECO:0000256" key="9">
    <source>
        <dbReference type="ARBA" id="ARBA00022822"/>
    </source>
</evidence>
<comment type="catalytic activity">
    <reaction evidence="14 15">
        <text>chorismate + L-glutamine = anthranilate + pyruvate + L-glutamate + H(+)</text>
        <dbReference type="Rhea" id="RHEA:21732"/>
        <dbReference type="ChEBI" id="CHEBI:15361"/>
        <dbReference type="ChEBI" id="CHEBI:15378"/>
        <dbReference type="ChEBI" id="CHEBI:16567"/>
        <dbReference type="ChEBI" id="CHEBI:29748"/>
        <dbReference type="ChEBI" id="CHEBI:29985"/>
        <dbReference type="ChEBI" id="CHEBI:58359"/>
        <dbReference type="EC" id="4.1.3.27"/>
    </reaction>
</comment>
<evidence type="ECO:0000313" key="18">
    <source>
        <dbReference type="EMBL" id="KXK66259.1"/>
    </source>
</evidence>
<keyword evidence="8 15" id="KW-0479">Metal-binding</keyword>
<accession>A0A136Q6K9</accession>
<evidence type="ECO:0000256" key="1">
    <source>
        <dbReference type="ARBA" id="ARBA00001946"/>
    </source>
</evidence>
<evidence type="ECO:0000259" key="17">
    <source>
        <dbReference type="Pfam" id="PF04715"/>
    </source>
</evidence>
<dbReference type="InterPro" id="IPR019999">
    <property type="entry name" value="Anth_synth_I-like"/>
</dbReference>
<evidence type="ECO:0000256" key="7">
    <source>
        <dbReference type="ARBA" id="ARBA00022605"/>
    </source>
</evidence>
<dbReference type="STRING" id="626937.HMPREF3293_00996"/>
<comment type="function">
    <text evidence="13 15">Part of a heterotetrameric complex that catalyzes the two-step biosynthesis of anthranilate, an intermediate in the biosynthesis of L-tryptophan. In the first step, the glutamine-binding beta subunit (TrpG) of anthranilate synthase (AS) provides the glutamine amidotransferase activity which generates ammonia as a substrate that, along with chorismate, is used in the second step, catalyzed by the large alpha subunit of AS (TrpE) to produce anthranilate. In the absence of TrpG, TrpE can synthesize anthranilate directly from chorismate and high concentrations of ammonia.</text>
</comment>
<dbReference type="EC" id="4.1.3.27" evidence="5 15"/>
<protein>
    <recommendedName>
        <fullName evidence="6 15">Anthranilate synthase component 1</fullName>
        <ecNumber evidence="5 15">4.1.3.27</ecNumber>
    </recommendedName>
</protein>
<name>A0A136Q6K9_9FIRM</name>
<dbReference type="PATRIC" id="fig|626937.4.peg.984"/>
<organism evidence="18 19">
    <name type="scientific">Christensenella minuta</name>
    <dbReference type="NCBI Taxonomy" id="626937"/>
    <lineage>
        <taxon>Bacteria</taxon>
        <taxon>Bacillati</taxon>
        <taxon>Bacillota</taxon>
        <taxon>Clostridia</taxon>
        <taxon>Christensenellales</taxon>
        <taxon>Christensenellaceae</taxon>
        <taxon>Christensenella</taxon>
    </lineage>
</organism>
<proteinExistence type="inferred from homology"/>
<dbReference type="Proteomes" id="UP000070366">
    <property type="component" value="Unassembled WGS sequence"/>
</dbReference>
<keyword evidence="9 15" id="KW-0822">Tryptophan biosynthesis</keyword>
<dbReference type="AlphaFoldDB" id="A0A136Q6K9"/>
<dbReference type="PANTHER" id="PTHR11236:SF48">
    <property type="entry name" value="ISOCHORISMATE SYNTHASE MENF"/>
    <property type="match status" value="1"/>
</dbReference>
<dbReference type="InterPro" id="IPR006805">
    <property type="entry name" value="Anth_synth_I_N"/>
</dbReference>
<dbReference type="InterPro" id="IPR005801">
    <property type="entry name" value="ADC_synthase"/>
</dbReference>
<evidence type="ECO:0000256" key="4">
    <source>
        <dbReference type="ARBA" id="ARBA00011575"/>
    </source>
</evidence>
<sequence length="512" mass="56888">MEDGKLFLLQKRRMGREGKEKENQMLYPDKREVEELLREYDVVPVFYEILSDSCTPINIFNSLKQGEETCFILESVDNSQKWGRYSFIGVHPKMELKIKDGKAVMIEDGHAAVRLTKDPASYLSDLMAKYKSPVFPNRPKMTGGLVGYFGYDMVRYMEKTLTHAPQDDLDMPDCHLMLYDEIVAFDHLTNKAVIILNIYADEGIDEQYGACIQKAEEIAGRLNAFTPAGHAGPNEGIAVSSNLTKEQYVENVKKAQEYIKSGDIFQVVLSQRFEITNPPDPFDVYRVLRASNPSPYLFYFKLRDYSIAGASPEMLVNVTKGIVTTKPLAGTIRRGGTDEEDAELEEALLSDPKERAEHTMLVDLGRNDVGRVSKFGTVEVTKFMEVEKYSKVMHLMSDVKGILQDGLSAVDALMSVLPAGTLSGAPKVRAMEIIDELENERRGLYGGTVGYLGFDGNIDTCIAIRTVLFKGGKAYVQAGAGIVADSDPEKEFTETENKALAAVNAVKEAAAL</sequence>
<dbReference type="Pfam" id="PF00425">
    <property type="entry name" value="Chorismate_bind"/>
    <property type="match status" value="1"/>
</dbReference>
<evidence type="ECO:0000256" key="2">
    <source>
        <dbReference type="ARBA" id="ARBA00004873"/>
    </source>
</evidence>
<reference evidence="18 19" key="1">
    <citation type="submission" date="2016-02" db="EMBL/GenBank/DDBJ databases">
        <authorList>
            <person name="Wen L."/>
            <person name="He K."/>
            <person name="Yang H."/>
        </authorList>
    </citation>
    <scope>NUCLEOTIDE SEQUENCE [LARGE SCALE GENOMIC DNA]</scope>
    <source>
        <strain evidence="18 19">DSM 22607</strain>
    </source>
</reference>
<keyword evidence="19" id="KW-1185">Reference proteome</keyword>
<dbReference type="GO" id="GO:0000162">
    <property type="term" value="P:L-tryptophan biosynthetic process"/>
    <property type="evidence" value="ECO:0007669"/>
    <property type="project" value="UniProtKB-UniPathway"/>
</dbReference>
<dbReference type="PRINTS" id="PR00095">
    <property type="entry name" value="ANTSNTHASEI"/>
</dbReference>
<evidence type="ECO:0000256" key="14">
    <source>
        <dbReference type="ARBA" id="ARBA00047683"/>
    </source>
</evidence>
<dbReference type="NCBIfam" id="TIGR00564">
    <property type="entry name" value="trpE_most"/>
    <property type="match status" value="1"/>
</dbReference>
<evidence type="ECO:0000256" key="12">
    <source>
        <dbReference type="ARBA" id="ARBA00023239"/>
    </source>
</evidence>
<gene>
    <name evidence="15" type="primary">trpE</name>
    <name evidence="18" type="ORF">HMPREF3293_00996</name>
</gene>
<dbReference type="Gene3D" id="3.60.120.10">
    <property type="entry name" value="Anthranilate synthase"/>
    <property type="match status" value="1"/>
</dbReference>
<comment type="caution">
    <text evidence="18">The sequence shown here is derived from an EMBL/GenBank/DDBJ whole genome shotgun (WGS) entry which is preliminary data.</text>
</comment>
<evidence type="ECO:0000313" key="19">
    <source>
        <dbReference type="Proteomes" id="UP000070366"/>
    </source>
</evidence>
<comment type="cofactor">
    <cofactor evidence="1 15">
        <name>Mg(2+)</name>
        <dbReference type="ChEBI" id="CHEBI:18420"/>
    </cofactor>
</comment>
<keyword evidence="11 15" id="KW-0057">Aromatic amino acid biosynthesis</keyword>
<feature type="domain" description="Chorismate-utilising enzyme C-terminal" evidence="16">
    <location>
        <begin position="245"/>
        <end position="498"/>
    </location>
</feature>
<dbReference type="PANTHER" id="PTHR11236">
    <property type="entry name" value="AMINOBENZOATE/ANTHRANILATE SYNTHASE"/>
    <property type="match status" value="1"/>
</dbReference>
<evidence type="ECO:0000256" key="15">
    <source>
        <dbReference type="RuleBase" id="RU364045"/>
    </source>
</evidence>
<evidence type="ECO:0000256" key="8">
    <source>
        <dbReference type="ARBA" id="ARBA00022723"/>
    </source>
</evidence>
<dbReference type="GO" id="GO:0046872">
    <property type="term" value="F:metal ion binding"/>
    <property type="evidence" value="ECO:0007669"/>
    <property type="project" value="UniProtKB-KW"/>
</dbReference>
<evidence type="ECO:0000256" key="11">
    <source>
        <dbReference type="ARBA" id="ARBA00023141"/>
    </source>
</evidence>
<comment type="subunit">
    <text evidence="4 15">Heterotetramer consisting of two non-identical subunits: a beta subunit (TrpG) and a large alpha subunit (TrpE).</text>
</comment>
<dbReference type="GO" id="GO:0004049">
    <property type="term" value="F:anthranilate synthase activity"/>
    <property type="evidence" value="ECO:0007669"/>
    <property type="project" value="UniProtKB-EC"/>
</dbReference>
<dbReference type="Pfam" id="PF04715">
    <property type="entry name" value="Anth_synt_I_N"/>
    <property type="match status" value="1"/>
</dbReference>
<evidence type="ECO:0000256" key="3">
    <source>
        <dbReference type="ARBA" id="ARBA00009562"/>
    </source>
</evidence>
<evidence type="ECO:0000256" key="6">
    <source>
        <dbReference type="ARBA" id="ARBA00020653"/>
    </source>
</evidence>
<keyword evidence="7 15" id="KW-0028">Amino-acid biosynthesis</keyword>
<dbReference type="EMBL" id="LSZW01000047">
    <property type="protein sequence ID" value="KXK66259.1"/>
    <property type="molecule type" value="Genomic_DNA"/>
</dbReference>
<dbReference type="InterPro" id="IPR005256">
    <property type="entry name" value="Anth_synth_I_PabB"/>
</dbReference>
<comment type="similarity">
    <text evidence="3 15">Belongs to the anthranilate synthase component I family.</text>
</comment>
<keyword evidence="12 15" id="KW-0456">Lyase</keyword>
<evidence type="ECO:0000259" key="16">
    <source>
        <dbReference type="Pfam" id="PF00425"/>
    </source>
</evidence>
<dbReference type="UniPathway" id="UPA00035">
    <property type="reaction ID" value="UER00040"/>
</dbReference>
<feature type="domain" description="Anthranilate synthase component I N-terminal" evidence="17">
    <location>
        <begin position="52"/>
        <end position="193"/>
    </location>
</feature>
<evidence type="ECO:0000256" key="5">
    <source>
        <dbReference type="ARBA" id="ARBA00012266"/>
    </source>
</evidence>
<evidence type="ECO:0000256" key="10">
    <source>
        <dbReference type="ARBA" id="ARBA00022842"/>
    </source>
</evidence>